<comment type="caution">
    <text evidence="1">The sequence shown here is derived from an EMBL/GenBank/DDBJ whole genome shotgun (WGS) entry which is preliminary data.</text>
</comment>
<sequence>MTVFHRDGERVIATHYCAQGNQPRLALGGNGGDGFAFDYATGLKDGASHLHRLVLAPLANGGLQREETYRAASGDESGRLSLRRLAAAQ</sequence>
<proteinExistence type="predicted"/>
<dbReference type="RefSeq" id="WP_380022967.1">
    <property type="nucleotide sequence ID" value="NZ_JBHSHD010000019.1"/>
</dbReference>
<gene>
    <name evidence="1" type="ORF">ACFO6Q_19940</name>
</gene>
<keyword evidence="2" id="KW-1185">Reference proteome</keyword>
<organism evidence="1 2">
    <name type="scientific">Dokdonella ginsengisoli</name>
    <dbReference type="NCBI Taxonomy" id="363846"/>
    <lineage>
        <taxon>Bacteria</taxon>
        <taxon>Pseudomonadati</taxon>
        <taxon>Pseudomonadota</taxon>
        <taxon>Gammaproteobacteria</taxon>
        <taxon>Lysobacterales</taxon>
        <taxon>Rhodanobacteraceae</taxon>
        <taxon>Dokdonella</taxon>
    </lineage>
</organism>
<reference evidence="2" key="1">
    <citation type="journal article" date="2019" name="Int. J. Syst. Evol. Microbiol.">
        <title>The Global Catalogue of Microorganisms (GCM) 10K type strain sequencing project: providing services to taxonomists for standard genome sequencing and annotation.</title>
        <authorList>
            <consortium name="The Broad Institute Genomics Platform"/>
            <consortium name="The Broad Institute Genome Sequencing Center for Infectious Disease"/>
            <person name="Wu L."/>
            <person name="Ma J."/>
        </authorList>
    </citation>
    <scope>NUCLEOTIDE SEQUENCE [LARGE SCALE GENOMIC DNA]</scope>
    <source>
        <strain evidence="2">CCUG 30340</strain>
    </source>
</reference>
<evidence type="ECO:0000313" key="2">
    <source>
        <dbReference type="Proteomes" id="UP001595886"/>
    </source>
</evidence>
<protein>
    <submittedName>
        <fullName evidence="1">Uncharacterized protein</fullName>
    </submittedName>
</protein>
<name>A0ABV9QZV4_9GAMM</name>
<evidence type="ECO:0000313" key="1">
    <source>
        <dbReference type="EMBL" id="MFC4822600.1"/>
    </source>
</evidence>
<dbReference type="Proteomes" id="UP001595886">
    <property type="component" value="Unassembled WGS sequence"/>
</dbReference>
<dbReference type="EMBL" id="JBHSHD010000019">
    <property type="protein sequence ID" value="MFC4822600.1"/>
    <property type="molecule type" value="Genomic_DNA"/>
</dbReference>
<accession>A0ABV9QZV4</accession>